<sequence>MLLNIAILLILIAAFWRGMKKGALNELLNLAGVIISITAGLLYTAPITAFLKNWLLARINGDQGQLPLVKLIVFIALFTLGWQVIRLIRRLLSPIVKLPVISQANSLAGGGINLVTHYLLIFVLLSFLILLPNQKLQQVYDQSVISQWIVRQTPVLSEKLTNFWISNSNEEGL</sequence>
<dbReference type="RefSeq" id="WP_235807101.1">
    <property type="nucleotide sequence ID" value="NZ_AZFY01000034.1"/>
</dbReference>
<dbReference type="Proteomes" id="UP000051966">
    <property type="component" value="Unassembled WGS sequence"/>
</dbReference>
<accession>A0A0R1VX75</accession>
<name>A0A0R1VX75_9LACO</name>
<dbReference type="GO" id="GO:0016020">
    <property type="term" value="C:membrane"/>
    <property type="evidence" value="ECO:0007669"/>
    <property type="project" value="UniProtKB-SubCell"/>
</dbReference>
<keyword evidence="4 5" id="KW-0472">Membrane</keyword>
<organism evidence="6 7">
    <name type="scientific">Lentilactobacillus farraginis DSM 18382 = JCM 14108</name>
    <dbReference type="NCBI Taxonomy" id="1423743"/>
    <lineage>
        <taxon>Bacteria</taxon>
        <taxon>Bacillati</taxon>
        <taxon>Bacillota</taxon>
        <taxon>Bacilli</taxon>
        <taxon>Lactobacillales</taxon>
        <taxon>Lactobacillaceae</taxon>
        <taxon>Lentilactobacillus</taxon>
    </lineage>
</organism>
<evidence type="ECO:0000256" key="1">
    <source>
        <dbReference type="ARBA" id="ARBA00004141"/>
    </source>
</evidence>
<evidence type="ECO:0000256" key="5">
    <source>
        <dbReference type="SAM" id="Phobius"/>
    </source>
</evidence>
<evidence type="ECO:0000256" key="2">
    <source>
        <dbReference type="ARBA" id="ARBA00022692"/>
    </source>
</evidence>
<dbReference type="PANTHER" id="PTHR37306:SF1">
    <property type="entry name" value="COLICIN V PRODUCTION PROTEIN"/>
    <property type="match status" value="1"/>
</dbReference>
<dbReference type="AlphaFoldDB" id="A0A0R1VX75"/>
<evidence type="ECO:0000313" key="7">
    <source>
        <dbReference type="Proteomes" id="UP000051966"/>
    </source>
</evidence>
<dbReference type="Pfam" id="PF02674">
    <property type="entry name" value="Colicin_V"/>
    <property type="match status" value="1"/>
</dbReference>
<dbReference type="PANTHER" id="PTHR37306">
    <property type="entry name" value="COLICIN V PRODUCTION PROTEIN"/>
    <property type="match status" value="1"/>
</dbReference>
<comment type="caution">
    <text evidence="6">The sequence shown here is derived from an EMBL/GenBank/DDBJ whole genome shotgun (WGS) entry which is preliminary data.</text>
</comment>
<keyword evidence="2 5" id="KW-0812">Transmembrane</keyword>
<evidence type="ECO:0000313" key="6">
    <source>
        <dbReference type="EMBL" id="KRM10045.1"/>
    </source>
</evidence>
<keyword evidence="7" id="KW-1185">Reference proteome</keyword>
<comment type="subcellular location">
    <subcellularLocation>
        <location evidence="1">Membrane</location>
        <topology evidence="1">Multi-pass membrane protein</topology>
    </subcellularLocation>
</comment>
<proteinExistence type="predicted"/>
<dbReference type="EMBL" id="AZFY01000034">
    <property type="protein sequence ID" value="KRM10045.1"/>
    <property type="molecule type" value="Genomic_DNA"/>
</dbReference>
<feature type="transmembrane region" description="Helical" evidence="5">
    <location>
        <begin position="68"/>
        <end position="88"/>
    </location>
</feature>
<keyword evidence="3 5" id="KW-1133">Transmembrane helix</keyword>
<evidence type="ECO:0000256" key="4">
    <source>
        <dbReference type="ARBA" id="ARBA00023136"/>
    </source>
</evidence>
<dbReference type="InterPro" id="IPR003825">
    <property type="entry name" value="Colicin-V_CvpA"/>
</dbReference>
<protein>
    <submittedName>
        <fullName evidence="6">Colicin V production protein</fullName>
    </submittedName>
</protein>
<reference evidence="6 7" key="1">
    <citation type="journal article" date="2015" name="Genome Announc.">
        <title>Expanding the biotechnology potential of lactobacilli through comparative genomics of 213 strains and associated genera.</title>
        <authorList>
            <person name="Sun Z."/>
            <person name="Harris H.M."/>
            <person name="McCann A."/>
            <person name="Guo C."/>
            <person name="Argimon S."/>
            <person name="Zhang W."/>
            <person name="Yang X."/>
            <person name="Jeffery I.B."/>
            <person name="Cooney J.C."/>
            <person name="Kagawa T.F."/>
            <person name="Liu W."/>
            <person name="Song Y."/>
            <person name="Salvetti E."/>
            <person name="Wrobel A."/>
            <person name="Rasinkangas P."/>
            <person name="Parkhill J."/>
            <person name="Rea M.C."/>
            <person name="O'Sullivan O."/>
            <person name="Ritari J."/>
            <person name="Douillard F.P."/>
            <person name="Paul Ross R."/>
            <person name="Yang R."/>
            <person name="Briner A.E."/>
            <person name="Felis G.E."/>
            <person name="de Vos W.M."/>
            <person name="Barrangou R."/>
            <person name="Klaenhammer T.R."/>
            <person name="Caufield P.W."/>
            <person name="Cui Y."/>
            <person name="Zhang H."/>
            <person name="O'Toole P.W."/>
        </authorList>
    </citation>
    <scope>NUCLEOTIDE SEQUENCE [LARGE SCALE GENOMIC DNA]</scope>
    <source>
        <strain evidence="6 7">DSM 18382</strain>
    </source>
</reference>
<feature type="transmembrane region" description="Helical" evidence="5">
    <location>
        <begin position="30"/>
        <end position="56"/>
    </location>
</feature>
<dbReference type="PATRIC" id="fig|1423743.5.peg.2287"/>
<dbReference type="GO" id="GO:0009403">
    <property type="term" value="P:toxin biosynthetic process"/>
    <property type="evidence" value="ECO:0007669"/>
    <property type="project" value="InterPro"/>
</dbReference>
<evidence type="ECO:0000256" key="3">
    <source>
        <dbReference type="ARBA" id="ARBA00022989"/>
    </source>
</evidence>
<feature type="transmembrane region" description="Helical" evidence="5">
    <location>
        <begin position="108"/>
        <end position="131"/>
    </location>
</feature>
<gene>
    <name evidence="6" type="ORF">FD41_GL002227</name>
</gene>